<accession>A0A806U8J1</accession>
<dbReference type="InterPro" id="IPR001789">
    <property type="entry name" value="Sig_transdc_resp-reg_receiver"/>
</dbReference>
<dbReference type="InterPro" id="IPR039420">
    <property type="entry name" value="WalR-like"/>
</dbReference>
<proteinExistence type="predicted"/>
<dbReference type="PROSITE" id="PS50110">
    <property type="entry name" value="RESPONSE_REGULATORY"/>
    <property type="match status" value="1"/>
</dbReference>
<feature type="domain" description="OmpR/PhoB-type" evidence="10">
    <location>
        <begin position="129"/>
        <end position="227"/>
    </location>
</feature>
<keyword evidence="4" id="KW-0805">Transcription regulation</keyword>
<evidence type="ECO:0000256" key="1">
    <source>
        <dbReference type="ARBA" id="ARBA00004496"/>
    </source>
</evidence>
<dbReference type="SMART" id="SM00862">
    <property type="entry name" value="Trans_reg_C"/>
    <property type="match status" value="1"/>
</dbReference>
<dbReference type="Gene3D" id="6.10.250.690">
    <property type="match status" value="1"/>
</dbReference>
<evidence type="ECO:0000259" key="10">
    <source>
        <dbReference type="PROSITE" id="PS51755"/>
    </source>
</evidence>
<dbReference type="AlphaFoldDB" id="A0A806U8J1"/>
<dbReference type="Gene3D" id="1.10.10.10">
    <property type="entry name" value="Winged helix-like DNA-binding domain superfamily/Winged helix DNA-binding domain"/>
    <property type="match status" value="1"/>
</dbReference>
<name>A0A806U8J1_PRIMG</name>
<dbReference type="GO" id="GO:0006355">
    <property type="term" value="P:regulation of DNA-templated transcription"/>
    <property type="evidence" value="ECO:0007669"/>
    <property type="project" value="InterPro"/>
</dbReference>
<feature type="domain" description="Response regulatory" evidence="9">
    <location>
        <begin position="6"/>
        <end position="118"/>
    </location>
</feature>
<keyword evidence="6" id="KW-0804">Transcription</keyword>
<evidence type="ECO:0000256" key="4">
    <source>
        <dbReference type="ARBA" id="ARBA00023015"/>
    </source>
</evidence>
<dbReference type="GO" id="GO:0032993">
    <property type="term" value="C:protein-DNA complex"/>
    <property type="evidence" value="ECO:0007669"/>
    <property type="project" value="TreeGrafter"/>
</dbReference>
<dbReference type="FunFam" id="1.10.10.10:FF:000018">
    <property type="entry name" value="DNA-binding response regulator ResD"/>
    <property type="match status" value="1"/>
</dbReference>
<feature type="DNA-binding region" description="OmpR/PhoB-type" evidence="8">
    <location>
        <begin position="129"/>
        <end position="227"/>
    </location>
</feature>
<dbReference type="InterPro" id="IPR036388">
    <property type="entry name" value="WH-like_DNA-bd_sf"/>
</dbReference>
<keyword evidence="2 7" id="KW-0597">Phosphoprotein</keyword>
<dbReference type="EMBL" id="CP010586">
    <property type="protein sequence ID" value="AKP78493.1"/>
    <property type="molecule type" value="Genomic_DNA"/>
</dbReference>
<keyword evidence="5 8" id="KW-0238">DNA-binding</keyword>
<dbReference type="Proteomes" id="UP000036410">
    <property type="component" value="Chromosome"/>
</dbReference>
<dbReference type="FunFam" id="3.40.50.2300:FF:000001">
    <property type="entry name" value="DNA-binding response regulator PhoB"/>
    <property type="match status" value="1"/>
</dbReference>
<dbReference type="GO" id="GO:0005829">
    <property type="term" value="C:cytosol"/>
    <property type="evidence" value="ECO:0007669"/>
    <property type="project" value="TreeGrafter"/>
</dbReference>
<evidence type="ECO:0000256" key="6">
    <source>
        <dbReference type="ARBA" id="ARBA00023163"/>
    </source>
</evidence>
<protein>
    <submittedName>
        <fullName evidence="11">Transcriptional regulatory protein YycF</fullName>
    </submittedName>
</protein>
<comment type="subcellular location">
    <subcellularLocation>
        <location evidence="1">Cytoplasm</location>
    </subcellularLocation>
</comment>
<gene>
    <name evidence="11" type="primary">yycF_3</name>
    <name evidence="11" type="ORF">AS52_03532</name>
</gene>
<dbReference type="Pfam" id="PF00072">
    <property type="entry name" value="Response_reg"/>
    <property type="match status" value="1"/>
</dbReference>
<evidence type="ECO:0000313" key="12">
    <source>
        <dbReference type="Proteomes" id="UP000036410"/>
    </source>
</evidence>
<keyword evidence="3" id="KW-0902">Two-component regulatory system</keyword>
<dbReference type="InterPro" id="IPR011006">
    <property type="entry name" value="CheY-like_superfamily"/>
</dbReference>
<dbReference type="Gene3D" id="3.40.50.2300">
    <property type="match status" value="1"/>
</dbReference>
<evidence type="ECO:0000313" key="11">
    <source>
        <dbReference type="EMBL" id="AKP78493.1"/>
    </source>
</evidence>
<evidence type="ECO:0000256" key="7">
    <source>
        <dbReference type="PROSITE-ProRule" id="PRU00169"/>
    </source>
</evidence>
<dbReference type="Pfam" id="PF00486">
    <property type="entry name" value="Trans_reg_C"/>
    <property type="match status" value="1"/>
</dbReference>
<dbReference type="PANTHER" id="PTHR48111">
    <property type="entry name" value="REGULATOR OF RPOS"/>
    <property type="match status" value="1"/>
</dbReference>
<dbReference type="PANTHER" id="PTHR48111:SF2">
    <property type="entry name" value="RESPONSE REGULATOR SAER"/>
    <property type="match status" value="1"/>
</dbReference>
<evidence type="ECO:0000259" key="9">
    <source>
        <dbReference type="PROSITE" id="PS50110"/>
    </source>
</evidence>
<evidence type="ECO:0000256" key="2">
    <source>
        <dbReference type="ARBA" id="ARBA00022553"/>
    </source>
</evidence>
<sequence length="227" mass="26334">MEMKQTILLVDDEKDIISFMKDALQDEGYEVVFAYEGQEALTKLKINPDLIVLDVMMPGMDGFALCEMIRKSISCPIIFLSAKQTEQDRVKGLLVGGDDYLVKPFSMKELKARIYAHLRREQRINSNSYNRLHFGELTIDLNGYQILHNNEVIPFTSREFEIIHFLALHPGQVFTREQLYEKVWGYDAEGDSSTITEHVKKIRAKLLKYDETPYISTVWGIGYKWVK</sequence>
<dbReference type="GO" id="GO:0000156">
    <property type="term" value="F:phosphorelay response regulator activity"/>
    <property type="evidence" value="ECO:0007669"/>
    <property type="project" value="TreeGrafter"/>
</dbReference>
<evidence type="ECO:0000256" key="5">
    <source>
        <dbReference type="ARBA" id="ARBA00023125"/>
    </source>
</evidence>
<dbReference type="InterPro" id="IPR001867">
    <property type="entry name" value="OmpR/PhoB-type_DNA-bd"/>
</dbReference>
<dbReference type="CDD" id="cd00383">
    <property type="entry name" value="trans_reg_C"/>
    <property type="match status" value="1"/>
</dbReference>
<dbReference type="SUPFAM" id="SSF52172">
    <property type="entry name" value="CheY-like"/>
    <property type="match status" value="1"/>
</dbReference>
<evidence type="ECO:0000256" key="8">
    <source>
        <dbReference type="PROSITE-ProRule" id="PRU01091"/>
    </source>
</evidence>
<dbReference type="GO" id="GO:0000976">
    <property type="term" value="F:transcription cis-regulatory region binding"/>
    <property type="evidence" value="ECO:0007669"/>
    <property type="project" value="TreeGrafter"/>
</dbReference>
<organism evidence="11 12">
    <name type="scientific">Priestia megaterium Q3</name>
    <dbReference type="NCBI Taxonomy" id="1452722"/>
    <lineage>
        <taxon>Bacteria</taxon>
        <taxon>Bacillati</taxon>
        <taxon>Bacillota</taxon>
        <taxon>Bacilli</taxon>
        <taxon>Bacillales</taxon>
        <taxon>Bacillaceae</taxon>
        <taxon>Priestia</taxon>
    </lineage>
</organism>
<evidence type="ECO:0000256" key="3">
    <source>
        <dbReference type="ARBA" id="ARBA00023012"/>
    </source>
</evidence>
<dbReference type="CDD" id="cd17574">
    <property type="entry name" value="REC_OmpR"/>
    <property type="match status" value="1"/>
</dbReference>
<feature type="modified residue" description="4-aspartylphosphate" evidence="7">
    <location>
        <position position="54"/>
    </location>
</feature>
<reference evidence="11 12" key="1">
    <citation type="submission" date="2015-01" db="EMBL/GenBank/DDBJ databases">
        <title>Genome sequence of bacillus megaterium Q3.</title>
        <authorList>
            <person name="Wang Y."/>
            <person name="Luo K."/>
            <person name="Bai L."/>
            <person name="Luo F."/>
        </authorList>
    </citation>
    <scope>NUCLEOTIDE SEQUENCE [LARGE SCALE GENOMIC DNA]</scope>
    <source>
        <strain evidence="11 12">Q3</strain>
    </source>
</reference>
<dbReference type="PROSITE" id="PS51755">
    <property type="entry name" value="OMPR_PHOB"/>
    <property type="match status" value="1"/>
</dbReference>
<dbReference type="SMART" id="SM00448">
    <property type="entry name" value="REC"/>
    <property type="match status" value="1"/>
</dbReference>